<evidence type="ECO:0000256" key="2">
    <source>
        <dbReference type="ARBA" id="ARBA00023125"/>
    </source>
</evidence>
<dbReference type="SMART" id="SM00421">
    <property type="entry name" value="HTH_LUXR"/>
    <property type="match status" value="1"/>
</dbReference>
<dbReference type="InterPro" id="IPR039420">
    <property type="entry name" value="WalR-like"/>
</dbReference>
<dbReference type="EMBL" id="BAABRI010000023">
    <property type="protein sequence ID" value="GAA5484308.1"/>
    <property type="molecule type" value="Genomic_DNA"/>
</dbReference>
<dbReference type="PRINTS" id="PR00038">
    <property type="entry name" value="HTHLUXR"/>
</dbReference>
<dbReference type="PROSITE" id="PS50110">
    <property type="entry name" value="RESPONSE_REGULATORY"/>
    <property type="match status" value="1"/>
</dbReference>
<evidence type="ECO:0000313" key="6">
    <source>
        <dbReference type="EMBL" id="GAA5484308.1"/>
    </source>
</evidence>
<dbReference type="Pfam" id="PF00072">
    <property type="entry name" value="Response_reg"/>
    <property type="match status" value="1"/>
</dbReference>
<comment type="caution">
    <text evidence="6">The sequence shown here is derived from an EMBL/GenBank/DDBJ whole genome shotgun (WGS) entry which is preliminary data.</text>
</comment>
<dbReference type="SUPFAM" id="SSF46894">
    <property type="entry name" value="C-terminal effector domain of the bipartite response regulators"/>
    <property type="match status" value="1"/>
</dbReference>
<accession>A0ABP9UWQ9</accession>
<gene>
    <name evidence="6" type="primary">liaR_2</name>
    <name evidence="6" type="ORF">Hsar01_03550</name>
</gene>
<dbReference type="SMART" id="SM00448">
    <property type="entry name" value="REC"/>
    <property type="match status" value="1"/>
</dbReference>
<feature type="domain" description="HTH luxR-type" evidence="4">
    <location>
        <begin position="151"/>
        <end position="215"/>
    </location>
</feature>
<dbReference type="Proteomes" id="UP001476282">
    <property type="component" value="Unassembled WGS sequence"/>
</dbReference>
<dbReference type="InterPro" id="IPR000792">
    <property type="entry name" value="Tscrpt_reg_LuxR_C"/>
</dbReference>
<organism evidence="6 7">
    <name type="scientific">Haloferula sargassicola</name>
    <dbReference type="NCBI Taxonomy" id="490096"/>
    <lineage>
        <taxon>Bacteria</taxon>
        <taxon>Pseudomonadati</taxon>
        <taxon>Verrucomicrobiota</taxon>
        <taxon>Verrucomicrobiia</taxon>
        <taxon>Verrucomicrobiales</taxon>
        <taxon>Verrucomicrobiaceae</taxon>
        <taxon>Haloferula</taxon>
    </lineage>
</organism>
<dbReference type="Pfam" id="PF00196">
    <property type="entry name" value="GerE"/>
    <property type="match status" value="1"/>
</dbReference>
<evidence type="ECO:0000259" key="5">
    <source>
        <dbReference type="PROSITE" id="PS50110"/>
    </source>
</evidence>
<protein>
    <submittedName>
        <fullName evidence="6">Transcriptional regulatory protein LiaR</fullName>
    </submittedName>
</protein>
<dbReference type="PROSITE" id="PS00622">
    <property type="entry name" value="HTH_LUXR_1"/>
    <property type="match status" value="1"/>
</dbReference>
<dbReference type="PANTHER" id="PTHR43214">
    <property type="entry name" value="TWO-COMPONENT RESPONSE REGULATOR"/>
    <property type="match status" value="1"/>
</dbReference>
<keyword evidence="2" id="KW-0238">DNA-binding</keyword>
<reference evidence="6 7" key="1">
    <citation type="submission" date="2024-02" db="EMBL/GenBank/DDBJ databases">
        <title>Haloferula sargassicola NBRC 104335.</title>
        <authorList>
            <person name="Ichikawa N."/>
            <person name="Katano-Makiyama Y."/>
            <person name="Hidaka K."/>
        </authorList>
    </citation>
    <scope>NUCLEOTIDE SEQUENCE [LARGE SCALE GENOMIC DNA]</scope>
    <source>
        <strain evidence="6 7">NBRC 104335</strain>
    </source>
</reference>
<evidence type="ECO:0000313" key="7">
    <source>
        <dbReference type="Proteomes" id="UP001476282"/>
    </source>
</evidence>
<dbReference type="SUPFAM" id="SSF52172">
    <property type="entry name" value="CheY-like"/>
    <property type="match status" value="1"/>
</dbReference>
<name>A0ABP9UWQ9_9BACT</name>
<proteinExistence type="predicted"/>
<keyword evidence="1 3" id="KW-0597">Phosphoprotein</keyword>
<dbReference type="InterPro" id="IPR001789">
    <property type="entry name" value="Sig_transdc_resp-reg_receiver"/>
</dbReference>
<dbReference type="InterPro" id="IPR058245">
    <property type="entry name" value="NreC/VraR/RcsB-like_REC"/>
</dbReference>
<evidence type="ECO:0000256" key="1">
    <source>
        <dbReference type="ARBA" id="ARBA00022553"/>
    </source>
</evidence>
<dbReference type="PROSITE" id="PS50043">
    <property type="entry name" value="HTH_LUXR_2"/>
    <property type="match status" value="1"/>
</dbReference>
<dbReference type="InterPro" id="IPR011006">
    <property type="entry name" value="CheY-like_superfamily"/>
</dbReference>
<feature type="modified residue" description="4-aspartylphosphate" evidence="3">
    <location>
        <position position="61"/>
    </location>
</feature>
<feature type="domain" description="Response regulatory" evidence="5">
    <location>
        <begin position="7"/>
        <end position="126"/>
    </location>
</feature>
<dbReference type="CDD" id="cd06170">
    <property type="entry name" value="LuxR_C_like"/>
    <property type="match status" value="1"/>
</dbReference>
<evidence type="ECO:0000259" key="4">
    <source>
        <dbReference type="PROSITE" id="PS50043"/>
    </source>
</evidence>
<dbReference type="RefSeq" id="WP_353568404.1">
    <property type="nucleotide sequence ID" value="NZ_BAABRI010000023.1"/>
</dbReference>
<dbReference type="PANTHER" id="PTHR43214:SF43">
    <property type="entry name" value="TWO-COMPONENT RESPONSE REGULATOR"/>
    <property type="match status" value="1"/>
</dbReference>
<sequence>MTEHARKVAVVEDDSELRRTLVEMLGTIPGWDVVGSYPNAEAAMAAMAALQDAGPDLVLMDIQLPGISGIECTAELKKAMPELRILMLTVYDHTQRVFDALAAGACGYLLKRDVPTRLAGALEEAWEGACPISSSVARKVFQHFVKPSPTARGAEFDLTPREQETLDLLAKGKLYKEIADELDIGVETVRYHLQNIYRKLQVRTRTEAVVKYFGQ</sequence>
<evidence type="ECO:0000256" key="3">
    <source>
        <dbReference type="PROSITE-ProRule" id="PRU00169"/>
    </source>
</evidence>
<dbReference type="InterPro" id="IPR016032">
    <property type="entry name" value="Sig_transdc_resp-reg_C-effctor"/>
</dbReference>
<dbReference type="CDD" id="cd17535">
    <property type="entry name" value="REC_NarL-like"/>
    <property type="match status" value="1"/>
</dbReference>
<dbReference type="Gene3D" id="3.40.50.2300">
    <property type="match status" value="1"/>
</dbReference>
<keyword evidence="7" id="KW-1185">Reference proteome</keyword>